<accession>A0AAV6U9V6</accession>
<keyword evidence="1" id="KW-0472">Membrane</keyword>
<dbReference type="AlphaFoldDB" id="A0AAV6U9V6"/>
<reference evidence="2 3" key="1">
    <citation type="journal article" date="2022" name="Nat. Ecol. Evol.">
        <title>A masculinizing supergene underlies an exaggerated male reproductive morph in a spider.</title>
        <authorList>
            <person name="Hendrickx F."/>
            <person name="De Corte Z."/>
            <person name="Sonet G."/>
            <person name="Van Belleghem S.M."/>
            <person name="Kostlbacher S."/>
            <person name="Vangestel C."/>
        </authorList>
    </citation>
    <scope>NUCLEOTIDE SEQUENCE [LARGE SCALE GENOMIC DNA]</scope>
    <source>
        <strain evidence="2">W744_W776</strain>
    </source>
</reference>
<proteinExistence type="predicted"/>
<feature type="transmembrane region" description="Helical" evidence="1">
    <location>
        <begin position="14"/>
        <end position="37"/>
    </location>
</feature>
<comment type="caution">
    <text evidence="2">The sequence shown here is derived from an EMBL/GenBank/DDBJ whole genome shotgun (WGS) entry which is preliminary data.</text>
</comment>
<evidence type="ECO:0000313" key="2">
    <source>
        <dbReference type="EMBL" id="KAG8180401.1"/>
    </source>
</evidence>
<gene>
    <name evidence="2" type="ORF">JTE90_025451</name>
</gene>
<protein>
    <submittedName>
        <fullName evidence="2">Uncharacterized protein</fullName>
    </submittedName>
</protein>
<keyword evidence="1" id="KW-1133">Transmembrane helix</keyword>
<dbReference type="Proteomes" id="UP000827092">
    <property type="component" value="Unassembled WGS sequence"/>
</dbReference>
<keyword evidence="3" id="KW-1185">Reference proteome</keyword>
<evidence type="ECO:0000256" key="1">
    <source>
        <dbReference type="SAM" id="Phobius"/>
    </source>
</evidence>
<evidence type="ECO:0000313" key="3">
    <source>
        <dbReference type="Proteomes" id="UP000827092"/>
    </source>
</evidence>
<organism evidence="2 3">
    <name type="scientific">Oedothorax gibbosus</name>
    <dbReference type="NCBI Taxonomy" id="931172"/>
    <lineage>
        <taxon>Eukaryota</taxon>
        <taxon>Metazoa</taxon>
        <taxon>Ecdysozoa</taxon>
        <taxon>Arthropoda</taxon>
        <taxon>Chelicerata</taxon>
        <taxon>Arachnida</taxon>
        <taxon>Araneae</taxon>
        <taxon>Araneomorphae</taxon>
        <taxon>Entelegynae</taxon>
        <taxon>Araneoidea</taxon>
        <taxon>Linyphiidae</taxon>
        <taxon>Erigoninae</taxon>
        <taxon>Oedothorax</taxon>
    </lineage>
</organism>
<keyword evidence="1" id="KW-0812">Transmembrane</keyword>
<name>A0AAV6U9V6_9ARAC</name>
<sequence length="69" mass="8168">MCTINLTQKTFNTFLGILVAIDVIIWMINIYCILCVVSHYQQYIVEPDVIEPFKELQVEYHCVEIKEEE</sequence>
<dbReference type="EMBL" id="JAFNEN010000565">
    <property type="protein sequence ID" value="KAG8180401.1"/>
    <property type="molecule type" value="Genomic_DNA"/>
</dbReference>